<reference evidence="11" key="1">
    <citation type="journal article" date="2014" name="Genome Announc.">
        <title>Draft genome sequence of Rhodosporidium toruloides CECT1137, an oleaginous yeast of biotechnological interest.</title>
        <authorList>
            <person name="Morin N."/>
            <person name="Calcas X."/>
            <person name="Devillers H."/>
            <person name="Durrens P."/>
            <person name="Sherman D.J."/>
            <person name="Nicaud J.-M."/>
            <person name="Neuveglise C."/>
        </authorList>
    </citation>
    <scope>NUCLEOTIDE SEQUENCE</scope>
    <source>
        <strain evidence="11">CECT1137</strain>
    </source>
</reference>
<dbReference type="Gene3D" id="2.60.120.650">
    <property type="entry name" value="Cupin"/>
    <property type="match status" value="2"/>
</dbReference>
<dbReference type="CDD" id="cd15571">
    <property type="entry name" value="ePHD"/>
    <property type="match status" value="1"/>
</dbReference>
<keyword evidence="3" id="KW-0479">Metal-binding</keyword>
<feature type="compositionally biased region" description="Acidic residues" evidence="7">
    <location>
        <begin position="146"/>
        <end position="159"/>
    </location>
</feature>
<feature type="region of interest" description="Disordered" evidence="7">
    <location>
        <begin position="710"/>
        <end position="733"/>
    </location>
</feature>
<dbReference type="PROSITE" id="PS51184">
    <property type="entry name" value="JMJC"/>
    <property type="match status" value="1"/>
</dbReference>
<dbReference type="Pfam" id="PF13832">
    <property type="entry name" value="zf-HC5HC2H_2"/>
    <property type="match status" value="1"/>
</dbReference>
<feature type="compositionally biased region" description="Pro residues" evidence="7">
    <location>
        <begin position="1199"/>
        <end position="1208"/>
    </location>
</feature>
<feature type="region of interest" description="Disordered" evidence="7">
    <location>
        <begin position="1"/>
        <end position="208"/>
    </location>
</feature>
<dbReference type="GO" id="GO:0005634">
    <property type="term" value="C:nucleus"/>
    <property type="evidence" value="ECO:0007669"/>
    <property type="project" value="TreeGrafter"/>
</dbReference>
<dbReference type="GO" id="GO:0140684">
    <property type="term" value="F:histone H3K9me2/H3K9me3 demethylase activity"/>
    <property type="evidence" value="ECO:0007669"/>
    <property type="project" value="UniProtKB-EC"/>
</dbReference>
<dbReference type="PROSITE" id="PS51805">
    <property type="entry name" value="EPHD"/>
    <property type="match status" value="1"/>
</dbReference>
<feature type="region of interest" description="Disordered" evidence="7">
    <location>
        <begin position="303"/>
        <end position="415"/>
    </location>
</feature>
<feature type="region of interest" description="Disordered" evidence="7">
    <location>
        <begin position="1158"/>
        <end position="1276"/>
    </location>
</feature>
<feature type="compositionally biased region" description="Pro residues" evidence="7">
    <location>
        <begin position="802"/>
        <end position="816"/>
    </location>
</feature>
<dbReference type="InterPro" id="IPR013083">
    <property type="entry name" value="Znf_RING/FYVE/PHD"/>
</dbReference>
<evidence type="ECO:0000256" key="3">
    <source>
        <dbReference type="ARBA" id="ARBA00022723"/>
    </source>
</evidence>
<sequence length="1276" mass="140358">MTGTAEPSAHAAHATKPADPAATLPSPVQDPLPAPASSSRTDSHAATAQSSDLSSLENSSSAEDSVRVIARPARKVGNAASPALRATPMQQLPSNDMLPKLPGKGAAKKEDRFPSPPQAPPTPAASHSSPEMPKIPLPSFVKEDDLSSESDSSSDEDSYGEEKPPRPTRFSKSTGLPRPRPSYYYDADYDPGTTAGKKKRHRRGGFKGVPVFEPSMEDFAANGGFYGYVKRIEKYGLRSGIVKVVPPKEWSDSLKPVDKPLRDIRLRDAIEQHIFGSQGVYRVANEAKSRVWSPLQWKEMSLRPKWDGPDLLAEEKKGDRSERRAVSERVAKRQNGEEDGGSARKKGKGRQVEDEGESDEAEEADEEDAALPKGRRTPARKSKVDTPAKASASKAKKEKSPSEEAPDLAAKKKRLSVLQRNETTEEEWRDFVDHLYELPHGMTKDDYTVERMRDFERRYWRTLTFGEPPMYGADMAGSLFDDSATAWNVAKLGDLLPKLAPQDCQIPGVVTPYLYFGMWRATFAWHVEDADLYSINYIHFGAPKFWYSVPQEQAERFERVMEGLFPTDRSKCSQFLRHKAFLASPKILANHGITLNRCVQLPGEFILTYPKGYHSGFNLGFNCAESINFATERWLPLGKVTKHCHCVEDSVSIDVNIWLRQAAKEEHLKRGDPWPYDELEEQALLAQIEAEERAEKERVAAAAAAAAAARKRASTGADGQPRKKPRPATTHLTPLQQRSLCLTPADPGAIGPSVVTMTILEALQSVDILPHIRQQLALLVQRSNGQYTHSSHIRLQVVPHPAPHLIAPPAPPPQPRSNPYGSSAYHYPQQAVQPKPTNSSAASTASAPPAPPPKPDFPCALCPDLSTEGLVRVGEPGMKNKKKLEAHRICVMFTPATWIDVDPETNEEIVRGFSKIEKARWKLKCQLCTETHGTKVQCTKGKCTKAFHVTCAAHDDAGVHLDATVPDEGNEGQEVSILGQARQKTPTANVPTQEGAQPPASPSKQPNNDLIHLTVLCRTHNPDYQRRESERRAAELRSKVEALKPGDRIRVKTNNGNYDVTFASVDKEKEMVAYAFDDGKRGSVKWKNILWPESPEVLRKKEEAALRAQQEKAAILDRPAYKAPPKRANPAVVVPLAPSAPPPNYGYQYQPQYSYYNGPAGQSSSTPYGYAQPPHPGYAYGPPSQPYQYSYPSNIAPPARYPPPPGPYGPAYQQQQTPAPPTYPGPAASSPAYPSQQVPQQQQQRPLPPFASFASMAAQTPPQPNAHTNAAPSASA</sequence>
<protein>
    <recommendedName>
        <fullName evidence="2">[histone H3]-trimethyl-L-lysine(9) demethylase</fullName>
        <ecNumber evidence="2">1.14.11.66</ecNumber>
    </recommendedName>
</protein>
<proteinExistence type="inferred from homology"/>
<feature type="compositionally biased region" description="Pro residues" evidence="7">
    <location>
        <begin position="114"/>
        <end position="123"/>
    </location>
</feature>
<feature type="compositionally biased region" description="Basic residues" evidence="7">
    <location>
        <begin position="196"/>
        <end position="205"/>
    </location>
</feature>
<evidence type="ECO:0000259" key="10">
    <source>
        <dbReference type="PROSITE" id="PS51805"/>
    </source>
</evidence>
<feature type="domain" description="PHD-type" evidence="10">
    <location>
        <begin position="856"/>
        <end position="982"/>
    </location>
</feature>
<dbReference type="EMBL" id="LK052953">
    <property type="protein sequence ID" value="CDR48522.1"/>
    <property type="molecule type" value="Genomic_DNA"/>
</dbReference>
<feature type="domain" description="JmjC" evidence="9">
    <location>
        <begin position="481"/>
        <end position="646"/>
    </location>
</feature>
<dbReference type="PANTHER" id="PTHR10694">
    <property type="entry name" value="LYSINE-SPECIFIC DEMETHYLASE"/>
    <property type="match status" value="1"/>
</dbReference>
<evidence type="ECO:0000313" key="11">
    <source>
        <dbReference type="EMBL" id="CDR48522.1"/>
    </source>
</evidence>
<evidence type="ECO:0000256" key="4">
    <source>
        <dbReference type="ARBA" id="ARBA00022771"/>
    </source>
</evidence>
<dbReference type="SMART" id="SM00558">
    <property type="entry name" value="JmjC"/>
    <property type="match status" value="1"/>
</dbReference>
<dbReference type="InterPro" id="IPR034732">
    <property type="entry name" value="EPHD"/>
</dbReference>
<dbReference type="GO" id="GO:0008270">
    <property type="term" value="F:zinc ion binding"/>
    <property type="evidence" value="ECO:0007669"/>
    <property type="project" value="UniProtKB-KW"/>
</dbReference>
<evidence type="ECO:0000259" key="8">
    <source>
        <dbReference type="PROSITE" id="PS51183"/>
    </source>
</evidence>
<evidence type="ECO:0000256" key="1">
    <source>
        <dbReference type="ARBA" id="ARBA00009711"/>
    </source>
</evidence>
<feature type="region of interest" description="Disordered" evidence="7">
    <location>
        <begin position="981"/>
        <end position="1008"/>
    </location>
</feature>
<dbReference type="InterPro" id="IPR003347">
    <property type="entry name" value="JmjC_dom"/>
</dbReference>
<feature type="compositionally biased region" description="Polar residues" evidence="7">
    <location>
        <begin position="36"/>
        <end position="49"/>
    </location>
</feature>
<feature type="compositionally biased region" description="Low complexity" evidence="7">
    <location>
        <begin position="1177"/>
        <end position="1198"/>
    </location>
</feature>
<gene>
    <name evidence="11" type="ORF">RHTO0S_18e01904g</name>
</gene>
<feature type="compositionally biased region" description="Low complexity" evidence="7">
    <location>
        <begin position="834"/>
        <end position="847"/>
    </location>
</feature>
<dbReference type="SUPFAM" id="SSF51197">
    <property type="entry name" value="Clavaminate synthase-like"/>
    <property type="match status" value="1"/>
</dbReference>
<feature type="compositionally biased region" description="Low complexity" evidence="7">
    <location>
        <begin position="50"/>
        <end position="63"/>
    </location>
</feature>
<evidence type="ECO:0000256" key="2">
    <source>
        <dbReference type="ARBA" id="ARBA00012900"/>
    </source>
</evidence>
<dbReference type="Pfam" id="PF02375">
    <property type="entry name" value="JmjN"/>
    <property type="match status" value="1"/>
</dbReference>
<comment type="similarity">
    <text evidence="1">Belongs to the JHDM3 histone demethylase family.</text>
</comment>
<dbReference type="GO" id="GO:0051864">
    <property type="term" value="F:histone H3K36 demethylase activity"/>
    <property type="evidence" value="ECO:0007669"/>
    <property type="project" value="TreeGrafter"/>
</dbReference>
<dbReference type="EC" id="1.14.11.66" evidence="2"/>
<dbReference type="Gene3D" id="3.30.40.10">
    <property type="entry name" value="Zinc/RING finger domain, C3HC4 (zinc finger)"/>
    <property type="match status" value="1"/>
</dbReference>
<evidence type="ECO:0000256" key="5">
    <source>
        <dbReference type="ARBA" id="ARBA00022833"/>
    </source>
</evidence>
<dbReference type="Pfam" id="PF02373">
    <property type="entry name" value="JmjC"/>
    <property type="match status" value="1"/>
</dbReference>
<dbReference type="PROSITE" id="PS51183">
    <property type="entry name" value="JMJN"/>
    <property type="match status" value="1"/>
</dbReference>
<feature type="compositionally biased region" description="Acidic residues" evidence="7">
    <location>
        <begin position="354"/>
        <end position="369"/>
    </location>
</feature>
<evidence type="ECO:0000256" key="7">
    <source>
        <dbReference type="SAM" id="MobiDB-lite"/>
    </source>
</evidence>
<accession>A0A061BN87</accession>
<name>A0A061BN87_RHOTO</name>
<comment type="catalytic activity">
    <reaction evidence="6">
        <text>N(6),N(6),N(6)-trimethyl-L-lysyl(9)-[histone H3] + 2 2-oxoglutarate + 2 O2 = N(6)-methyl-L-lysyl(9)-[histone H3] + 2 formaldehyde + 2 succinate + 2 CO2</text>
        <dbReference type="Rhea" id="RHEA:60200"/>
        <dbReference type="Rhea" id="RHEA-COMP:15538"/>
        <dbReference type="Rhea" id="RHEA-COMP:15542"/>
        <dbReference type="ChEBI" id="CHEBI:15379"/>
        <dbReference type="ChEBI" id="CHEBI:16526"/>
        <dbReference type="ChEBI" id="CHEBI:16810"/>
        <dbReference type="ChEBI" id="CHEBI:16842"/>
        <dbReference type="ChEBI" id="CHEBI:30031"/>
        <dbReference type="ChEBI" id="CHEBI:61929"/>
        <dbReference type="ChEBI" id="CHEBI:61961"/>
        <dbReference type="EC" id="1.14.11.66"/>
    </reaction>
</comment>
<feature type="compositionally biased region" description="Polar residues" evidence="7">
    <location>
        <begin position="1257"/>
        <end position="1276"/>
    </location>
</feature>
<dbReference type="GO" id="GO:0010468">
    <property type="term" value="P:regulation of gene expression"/>
    <property type="evidence" value="ECO:0007669"/>
    <property type="project" value="TreeGrafter"/>
</dbReference>
<dbReference type="InterPro" id="IPR003349">
    <property type="entry name" value="JmjN"/>
</dbReference>
<feature type="compositionally biased region" description="Low complexity" evidence="7">
    <location>
        <begin position="9"/>
        <end position="23"/>
    </location>
</feature>
<organism evidence="11">
    <name type="scientific">Rhodotorula toruloides</name>
    <name type="common">Yeast</name>
    <name type="synonym">Rhodosporidium toruloides</name>
    <dbReference type="NCBI Taxonomy" id="5286"/>
    <lineage>
        <taxon>Eukaryota</taxon>
        <taxon>Fungi</taxon>
        <taxon>Dikarya</taxon>
        <taxon>Basidiomycota</taxon>
        <taxon>Pucciniomycotina</taxon>
        <taxon>Microbotryomycetes</taxon>
        <taxon>Sporidiobolales</taxon>
        <taxon>Sporidiobolaceae</taxon>
        <taxon>Rhodotorula</taxon>
    </lineage>
</organism>
<feature type="compositionally biased region" description="Polar residues" evidence="7">
    <location>
        <begin position="982"/>
        <end position="995"/>
    </location>
</feature>
<feature type="compositionally biased region" description="Basic and acidic residues" evidence="7">
    <location>
        <begin position="303"/>
        <end position="336"/>
    </location>
</feature>
<dbReference type="AlphaFoldDB" id="A0A061BN87"/>
<keyword evidence="4" id="KW-0863">Zinc-finger</keyword>
<dbReference type="PANTHER" id="PTHR10694:SF7">
    <property type="entry name" value="[HISTONE H3]-TRIMETHYL-L-LYSINE(9) DEMETHYLASE"/>
    <property type="match status" value="1"/>
</dbReference>
<dbReference type="OrthoDB" id="9547406at2759"/>
<dbReference type="SMART" id="SM00545">
    <property type="entry name" value="JmjN"/>
    <property type="match status" value="1"/>
</dbReference>
<keyword evidence="5" id="KW-0862">Zinc</keyword>
<feature type="domain" description="JmjN" evidence="8">
    <location>
        <begin position="209"/>
        <end position="253"/>
    </location>
</feature>
<evidence type="ECO:0000256" key="6">
    <source>
        <dbReference type="ARBA" id="ARBA00049349"/>
    </source>
</evidence>
<evidence type="ECO:0000259" key="9">
    <source>
        <dbReference type="PROSITE" id="PS51184"/>
    </source>
</evidence>
<feature type="compositionally biased region" description="Low complexity" evidence="7">
    <location>
        <begin position="1225"/>
        <end position="1245"/>
    </location>
</feature>
<feature type="region of interest" description="Disordered" evidence="7">
    <location>
        <begin position="802"/>
        <end position="853"/>
    </location>
</feature>
<dbReference type="GO" id="GO:0000785">
    <property type="term" value="C:chromatin"/>
    <property type="evidence" value="ECO:0007669"/>
    <property type="project" value="TreeGrafter"/>
</dbReference>